<evidence type="ECO:0000259" key="1">
    <source>
        <dbReference type="Pfam" id="PF01609"/>
    </source>
</evidence>
<dbReference type="RefSeq" id="WP_237978894.1">
    <property type="nucleotide sequence ID" value="NZ_JAKNCT010000007.1"/>
</dbReference>
<gene>
    <name evidence="2" type="ORF">MAF45_07060</name>
</gene>
<protein>
    <submittedName>
        <fullName evidence="2">Transposase</fullName>
    </submittedName>
</protein>
<comment type="caution">
    <text evidence="2">The sequence shown here is derived from an EMBL/GenBank/DDBJ whole genome shotgun (WGS) entry which is preliminary data.</text>
</comment>
<dbReference type="Pfam" id="PF01609">
    <property type="entry name" value="DDE_Tnp_1"/>
    <property type="match status" value="1"/>
</dbReference>
<evidence type="ECO:0000313" key="3">
    <source>
        <dbReference type="Proteomes" id="UP001297600"/>
    </source>
</evidence>
<keyword evidence="3" id="KW-1185">Reference proteome</keyword>
<proteinExistence type="predicted"/>
<evidence type="ECO:0000313" key="2">
    <source>
        <dbReference type="EMBL" id="MCG5031201.1"/>
    </source>
</evidence>
<dbReference type="Proteomes" id="UP001297600">
    <property type="component" value="Unassembled WGS sequence"/>
</dbReference>
<name>A0ABS9MRE3_9BURK</name>
<sequence>MYSYYIIATLNKSRKNRRNFNYFDGSQIDIWRFYAGIRRLSGFIKPQKIVRNADGSIRSGSAAIVETIYEKGDRKYHARHKVRERLGKVLWLAEDKRSGIFASPTRGLVCYSADADAFESVGSDDPRIAADFSSAQPQVHTVFGDGYLLLKFLEKQGLMPVLKAVFHKEGDFLRLLGHVAHGVLRDGSRINARDFLEKSFLSYLMGGISLESMRCDSAFFARMGCDSTRLAFFRAFVAHVRETHPAFGRCCYVDSMPLPNDARNNPFNALCSHGVSGAAVQMRLVLVLDELTGLPVWFDVIPGNVLDLSTVMNVVNDVAVSLDVKISSLVLDAGYVCQDLIRACHIGTEKSLIGRMPAKKGYPFKTLYWEVRPPFGRGKYEFVRGEHTYFGKRKEITLFGQEEYAYVYVDHENALSFFRQYLRDSEEEFRELRDKDKDWLAVRGGFFVLISNCCKSPEDLLTDYFERINIEKVFKTSKSYLSLLPISKWTDQTVRGKLLYDIINTIIYLQLREKIDLSGFSVSEIIGRTQSLMCCRDGDKVTVEVPNKQTREFYRLMQIPVPSHLSLKAELQTLGFDAAV</sequence>
<organism evidence="2 3">
    <name type="scientific">Mesosutterella porci</name>
    <dbReference type="NCBI Taxonomy" id="2915351"/>
    <lineage>
        <taxon>Bacteria</taxon>
        <taxon>Pseudomonadati</taxon>
        <taxon>Pseudomonadota</taxon>
        <taxon>Betaproteobacteria</taxon>
        <taxon>Burkholderiales</taxon>
        <taxon>Sutterellaceae</taxon>
        <taxon>Mesosutterella</taxon>
    </lineage>
</organism>
<dbReference type="PANTHER" id="PTHR34614">
    <property type="match status" value="1"/>
</dbReference>
<dbReference type="EMBL" id="JAKNCT010000007">
    <property type="protein sequence ID" value="MCG5031201.1"/>
    <property type="molecule type" value="Genomic_DNA"/>
</dbReference>
<feature type="domain" description="Transposase IS4-like" evidence="1">
    <location>
        <begin position="282"/>
        <end position="484"/>
    </location>
</feature>
<dbReference type="InterPro" id="IPR002559">
    <property type="entry name" value="Transposase_11"/>
</dbReference>
<accession>A0ABS9MRE3</accession>
<reference evidence="2 3" key="1">
    <citation type="submission" date="2022-02" db="EMBL/GenBank/DDBJ databases">
        <title>Mesosutterella porci, a novel member of the family Sutterellaceae from pig feces.</title>
        <authorList>
            <person name="Wylensek D."/>
            <person name="Clavel T."/>
        </authorList>
    </citation>
    <scope>NUCLEOTIDE SEQUENCE [LARGE SCALE GENOMIC DNA]</scope>
    <source>
        <strain evidence="3">oilRF-744-wt-GAM-9</strain>
    </source>
</reference>
<dbReference type="PANTHER" id="PTHR34614:SF2">
    <property type="entry name" value="TRANSPOSASE IS4-LIKE DOMAIN-CONTAINING PROTEIN"/>
    <property type="match status" value="1"/>
</dbReference>